<reference evidence="2" key="2">
    <citation type="submission" date="2020-05" db="UniProtKB">
        <authorList>
            <consortium name="EnsemblMetazoa"/>
        </authorList>
    </citation>
    <scope>IDENTIFICATION</scope>
    <source>
        <strain evidence="2">IAEA</strain>
    </source>
</reference>
<keyword evidence="3" id="KW-1185">Reference proteome</keyword>
<reference evidence="3" key="1">
    <citation type="submission" date="2015-01" db="EMBL/GenBank/DDBJ databases">
        <authorList>
            <person name="Aksoy S."/>
            <person name="Warren W."/>
            <person name="Wilson R.K."/>
        </authorList>
    </citation>
    <scope>NUCLEOTIDE SEQUENCE [LARGE SCALE GENOMIC DNA]</scope>
    <source>
        <strain evidence="3">IAEA</strain>
    </source>
</reference>
<evidence type="ECO:0000256" key="1">
    <source>
        <dbReference type="SAM" id="MobiDB-lite"/>
    </source>
</evidence>
<dbReference type="EMBL" id="JXJN01026418">
    <property type="status" value="NOT_ANNOTATED_CDS"/>
    <property type="molecule type" value="Genomic_DNA"/>
</dbReference>
<organism evidence="2 3">
    <name type="scientific">Glossina palpalis gambiensis</name>
    <dbReference type="NCBI Taxonomy" id="67801"/>
    <lineage>
        <taxon>Eukaryota</taxon>
        <taxon>Metazoa</taxon>
        <taxon>Ecdysozoa</taxon>
        <taxon>Arthropoda</taxon>
        <taxon>Hexapoda</taxon>
        <taxon>Insecta</taxon>
        <taxon>Pterygota</taxon>
        <taxon>Neoptera</taxon>
        <taxon>Endopterygota</taxon>
        <taxon>Diptera</taxon>
        <taxon>Brachycera</taxon>
        <taxon>Muscomorpha</taxon>
        <taxon>Hippoboscoidea</taxon>
        <taxon>Glossinidae</taxon>
        <taxon>Glossina</taxon>
    </lineage>
</organism>
<evidence type="ECO:0000313" key="3">
    <source>
        <dbReference type="Proteomes" id="UP000092460"/>
    </source>
</evidence>
<feature type="region of interest" description="Disordered" evidence="1">
    <location>
        <begin position="200"/>
        <end position="223"/>
    </location>
</feature>
<protein>
    <submittedName>
        <fullName evidence="2">Uncharacterized protein</fullName>
    </submittedName>
</protein>
<evidence type="ECO:0000313" key="2">
    <source>
        <dbReference type="EnsemblMetazoa" id="GPPI050155-PA"/>
    </source>
</evidence>
<sequence>MEKEIDKKLESLRKYIPFVDYVIHVDREKYKKFLDIKSWIINKKRFPISDLMKIEQSFIAQYKNLFLEDLKVPEDIRKIFAGRVDHQYVNLCSDDENEETSSPQQITKSRSDDELENVDILFSSSSKPQENTVEIEQDTETTGIDLKEALTDTNNSRREKLFKRRLDISSEKIEKHAVMHKVMRNKKKSLPSFSVTETISLDSSTSDDDSAPVIGSGKRREPKPAKCENINAVQDRLLCPQGSAVPNNTRKEHQEDILISANIKYGNNKTSENISDAINRLADKNEVNNNQSTSNNSLSQLPDDLESLSMEELTLLFKSLNQGHQLEKFLSHLLENCQNQETFEDINGEKVHRTNVSNNERLLANVPMPEAAAGNTGFPNAHLQEHRFFNRASITLPPPPTQLNSTAFHQFPIQCVAGDTYPGNVPNGNQPTTTTNVHHRPTYPPNLSQRADIDIPRPNYPMRRKLNMNDPRILKHLQRIQNSPFASNTLRDKTTNLQRNGLQNCDEHFNERHSNKKRKIYCTLAYQGNLTVTSIQQFQIRLENIAKTLLIKSEPKDDSVIVLKQDDIAIADDICEKAKSEANRPTLRCVSTQNLLKSAAVNPSTNRFFPIRIINGNTIQTNKGPPKPFLIVQSPRDIPEDLQRNFGSYT</sequence>
<accession>A0A1B0C630</accession>
<dbReference type="EMBL" id="JXJN01026417">
    <property type="status" value="NOT_ANNOTATED_CDS"/>
    <property type="molecule type" value="Genomic_DNA"/>
</dbReference>
<feature type="region of interest" description="Disordered" evidence="1">
    <location>
        <begin position="93"/>
        <end position="112"/>
    </location>
</feature>
<dbReference type="VEuPathDB" id="VectorBase:GPPI050155"/>
<name>A0A1B0C630_9MUSC</name>
<feature type="region of interest" description="Disordered" evidence="1">
    <location>
        <begin position="432"/>
        <end position="459"/>
    </location>
</feature>
<dbReference type="Proteomes" id="UP000092460">
    <property type="component" value="Unassembled WGS sequence"/>
</dbReference>
<proteinExistence type="predicted"/>
<dbReference type="EnsemblMetazoa" id="GPPI050155-RA">
    <property type="protein sequence ID" value="GPPI050155-PA"/>
    <property type="gene ID" value="GPPI050155"/>
</dbReference>
<dbReference type="AlphaFoldDB" id="A0A1B0C630"/>
<dbReference type="STRING" id="67801.A0A1B0C630"/>